<dbReference type="Proteomes" id="UP001369082">
    <property type="component" value="Unassembled WGS sequence"/>
</dbReference>
<accession>A0ABU9GT36</accession>
<reference evidence="1 2" key="1">
    <citation type="submission" date="2024-02" db="EMBL/GenBank/DDBJ databases">
        <title>Bacteria isolated from the canopy kelp, Nereocystis luetkeana.</title>
        <authorList>
            <person name="Pfister C.A."/>
            <person name="Younker I.T."/>
            <person name="Light S.H."/>
        </authorList>
    </citation>
    <scope>NUCLEOTIDE SEQUENCE [LARGE SCALE GENOMIC DNA]</scope>
    <source>
        <strain evidence="1 2">TI.1.05</strain>
    </source>
</reference>
<name>A0ABU9GT36_9GAMM</name>
<evidence type="ECO:0000313" key="1">
    <source>
        <dbReference type="EMBL" id="MEL0630421.1"/>
    </source>
</evidence>
<evidence type="ECO:0000313" key="2">
    <source>
        <dbReference type="Proteomes" id="UP001369082"/>
    </source>
</evidence>
<keyword evidence="2" id="KW-1185">Reference proteome</keyword>
<protein>
    <submittedName>
        <fullName evidence="1">Uncharacterized protein</fullName>
    </submittedName>
</protein>
<dbReference type="EMBL" id="JBAKAZ010000054">
    <property type="protein sequence ID" value="MEL0630421.1"/>
    <property type="molecule type" value="Genomic_DNA"/>
</dbReference>
<organism evidence="1 2">
    <name type="scientific">Psychromonas aquatilis</name>
    <dbReference type="NCBI Taxonomy" id="2005072"/>
    <lineage>
        <taxon>Bacteria</taxon>
        <taxon>Pseudomonadati</taxon>
        <taxon>Pseudomonadota</taxon>
        <taxon>Gammaproteobacteria</taxon>
        <taxon>Alteromonadales</taxon>
        <taxon>Psychromonadaceae</taxon>
        <taxon>Psychromonas</taxon>
    </lineage>
</organism>
<sequence length="126" mass="14788">MPRGFHFGRVRKRSYTCQYFRLSAIMFKPLLETPNGHYVIHSDQLSKDHKFFELIDLGVKPKFIQFIIDGKKFQIQLVQDNRSASNKLYLTCPICQTKRQHIYAVKKAYACRECLGLNTNLSKNMI</sequence>
<gene>
    <name evidence="1" type="ORF">V6256_12465</name>
</gene>
<comment type="caution">
    <text evidence="1">The sequence shown here is derived from an EMBL/GenBank/DDBJ whole genome shotgun (WGS) entry which is preliminary data.</text>
</comment>
<dbReference type="RefSeq" id="WP_341598548.1">
    <property type="nucleotide sequence ID" value="NZ_JBAKAZ010000054.1"/>
</dbReference>
<proteinExistence type="predicted"/>